<evidence type="ECO:0000313" key="6">
    <source>
        <dbReference type="Proteomes" id="UP001589755"/>
    </source>
</evidence>
<dbReference type="InterPro" id="IPR031107">
    <property type="entry name" value="Small_HSP"/>
</dbReference>
<comment type="caution">
    <text evidence="5">The sequence shown here is derived from an EMBL/GenBank/DDBJ whole genome shotgun (WGS) entry which is preliminary data.</text>
</comment>
<evidence type="ECO:0000313" key="5">
    <source>
        <dbReference type="EMBL" id="MFC0207531.1"/>
    </source>
</evidence>
<keyword evidence="6" id="KW-1185">Reference proteome</keyword>
<gene>
    <name evidence="5" type="ORF">ACFFJ2_03845</name>
</gene>
<feature type="domain" description="SHSP" evidence="3">
    <location>
        <begin position="54"/>
        <end position="168"/>
    </location>
</feature>
<dbReference type="InterPro" id="IPR008978">
    <property type="entry name" value="HSP20-like_chaperone"/>
</dbReference>
<dbReference type="InterPro" id="IPR007052">
    <property type="entry name" value="CS_dom"/>
</dbReference>
<dbReference type="CDD" id="cd06464">
    <property type="entry name" value="ACD_sHsps-like"/>
    <property type="match status" value="1"/>
</dbReference>
<sequence length="168" mass="19282">MQIRDLIPWGRERSSLSQRQAEADNPLLSLQRDINRVFEDFWNRFERSYAGANGFLTAANPRTDISETEKEVEVSVELPGMDEKDIEVSLTDDVLTIRGEKKNEREEKKKGYYLSERSYGSFYRSIPLPAGVDPEKADARFKSGVLTITLPKTPEAQQKVRRIEVKTV</sequence>
<dbReference type="Pfam" id="PF00011">
    <property type="entry name" value="HSP20"/>
    <property type="match status" value="1"/>
</dbReference>
<evidence type="ECO:0000259" key="3">
    <source>
        <dbReference type="PROSITE" id="PS01031"/>
    </source>
</evidence>
<dbReference type="Gene3D" id="2.60.40.790">
    <property type="match status" value="1"/>
</dbReference>
<organism evidence="5 6">
    <name type="scientific">Chelativorans intermedius</name>
    <dbReference type="NCBI Taxonomy" id="515947"/>
    <lineage>
        <taxon>Bacteria</taxon>
        <taxon>Pseudomonadati</taxon>
        <taxon>Pseudomonadota</taxon>
        <taxon>Alphaproteobacteria</taxon>
        <taxon>Hyphomicrobiales</taxon>
        <taxon>Phyllobacteriaceae</taxon>
        <taxon>Chelativorans</taxon>
    </lineage>
</organism>
<evidence type="ECO:0000256" key="2">
    <source>
        <dbReference type="RuleBase" id="RU003616"/>
    </source>
</evidence>
<dbReference type="InterPro" id="IPR002068">
    <property type="entry name" value="A-crystallin/Hsp20_dom"/>
</dbReference>
<dbReference type="PROSITE" id="PS01031">
    <property type="entry name" value="SHSP"/>
    <property type="match status" value="1"/>
</dbReference>
<evidence type="ECO:0000259" key="4">
    <source>
        <dbReference type="PROSITE" id="PS51203"/>
    </source>
</evidence>
<dbReference type="Proteomes" id="UP001589755">
    <property type="component" value="Unassembled WGS sequence"/>
</dbReference>
<feature type="domain" description="CS" evidence="4">
    <location>
        <begin position="58"/>
        <end position="164"/>
    </location>
</feature>
<protein>
    <submittedName>
        <fullName evidence="5">Hsp20/alpha crystallin family protein</fullName>
    </submittedName>
</protein>
<reference evidence="5 6" key="1">
    <citation type="submission" date="2024-09" db="EMBL/GenBank/DDBJ databases">
        <authorList>
            <person name="Sun Q."/>
            <person name="Mori K."/>
        </authorList>
    </citation>
    <scope>NUCLEOTIDE SEQUENCE [LARGE SCALE GENOMIC DNA]</scope>
    <source>
        <strain evidence="5 6">CCM 8543</strain>
    </source>
</reference>
<dbReference type="RefSeq" id="WP_261519208.1">
    <property type="nucleotide sequence ID" value="NZ_JAODNW010000003.1"/>
</dbReference>
<accession>A0ABV6D4H5</accession>
<comment type="similarity">
    <text evidence="1 2">Belongs to the small heat shock protein (HSP20) family.</text>
</comment>
<proteinExistence type="inferred from homology"/>
<dbReference type="SUPFAM" id="SSF49764">
    <property type="entry name" value="HSP20-like chaperones"/>
    <property type="match status" value="1"/>
</dbReference>
<evidence type="ECO:0000256" key="1">
    <source>
        <dbReference type="PROSITE-ProRule" id="PRU00285"/>
    </source>
</evidence>
<dbReference type="PROSITE" id="PS51203">
    <property type="entry name" value="CS"/>
    <property type="match status" value="1"/>
</dbReference>
<dbReference type="EMBL" id="JBHLXD010000004">
    <property type="protein sequence ID" value="MFC0207531.1"/>
    <property type="molecule type" value="Genomic_DNA"/>
</dbReference>
<name>A0ABV6D4H5_9HYPH</name>
<dbReference type="PANTHER" id="PTHR11527">
    <property type="entry name" value="HEAT-SHOCK PROTEIN 20 FAMILY MEMBER"/>
    <property type="match status" value="1"/>
</dbReference>